<name>A0A6M2BS80_9GAMM</name>
<feature type="domain" description="Carboxymuconolactone decarboxylase-like" evidence="1">
    <location>
        <begin position="90"/>
        <end position="164"/>
    </location>
</feature>
<comment type="caution">
    <text evidence="2">The sequence shown here is derived from an EMBL/GenBank/DDBJ whole genome shotgun (WGS) entry which is preliminary data.</text>
</comment>
<accession>A0A6M2BS80</accession>
<dbReference type="PANTHER" id="PTHR34846">
    <property type="entry name" value="4-CARBOXYMUCONOLACTONE DECARBOXYLASE FAMILY PROTEIN (AFU_ORTHOLOGUE AFUA_6G11590)"/>
    <property type="match status" value="1"/>
</dbReference>
<dbReference type="Proteomes" id="UP000472676">
    <property type="component" value="Unassembled WGS sequence"/>
</dbReference>
<reference evidence="2 3" key="1">
    <citation type="journal article" date="2014" name="Int. J. Syst. Evol. Microbiol.">
        <title>Solimonas terrae sp. nov., isolated from soil.</title>
        <authorList>
            <person name="Kim S.J."/>
            <person name="Moon J.Y."/>
            <person name="Weon H.Y."/>
            <person name="Ahn J.H."/>
            <person name="Chen W.M."/>
            <person name="Kwon S.W."/>
        </authorList>
    </citation>
    <scope>NUCLEOTIDE SEQUENCE [LARGE SCALE GENOMIC DNA]</scope>
    <source>
        <strain evidence="2 3">KIS83-12</strain>
    </source>
</reference>
<dbReference type="InterPro" id="IPR003779">
    <property type="entry name" value="CMD-like"/>
</dbReference>
<gene>
    <name evidence="2" type="ORF">G7Y85_08930</name>
</gene>
<evidence type="ECO:0000313" key="2">
    <source>
        <dbReference type="EMBL" id="NGY04889.1"/>
    </source>
</evidence>
<keyword evidence="3" id="KW-1185">Reference proteome</keyword>
<dbReference type="Pfam" id="PF02627">
    <property type="entry name" value="CMD"/>
    <property type="match status" value="1"/>
</dbReference>
<dbReference type="InterPro" id="IPR029032">
    <property type="entry name" value="AhpD-like"/>
</dbReference>
<dbReference type="GO" id="GO:0051920">
    <property type="term" value="F:peroxiredoxin activity"/>
    <property type="evidence" value="ECO:0007669"/>
    <property type="project" value="InterPro"/>
</dbReference>
<dbReference type="EMBL" id="JAAMOW010000004">
    <property type="protein sequence ID" value="NGY04889.1"/>
    <property type="molecule type" value="Genomic_DNA"/>
</dbReference>
<dbReference type="PANTHER" id="PTHR34846:SF5">
    <property type="entry name" value="CARBOXYMUCONOLACTONE DECARBOXYLASE-LIKE DOMAIN-CONTAINING PROTEIN"/>
    <property type="match status" value="1"/>
</dbReference>
<organism evidence="2 3">
    <name type="scientific">Solimonas terrae</name>
    <dbReference type="NCBI Taxonomy" id="1396819"/>
    <lineage>
        <taxon>Bacteria</taxon>
        <taxon>Pseudomonadati</taxon>
        <taxon>Pseudomonadota</taxon>
        <taxon>Gammaproteobacteria</taxon>
        <taxon>Nevskiales</taxon>
        <taxon>Nevskiaceae</taxon>
        <taxon>Solimonas</taxon>
    </lineage>
</organism>
<sequence length="231" mass="25786">MADTRSDIPPAAHAGSAWRDEAPRLAPLSVAELTPELMTIVERMIQVNEALQSREKSMLTDVVSGRLSDDEKTQRLANLPEIVRTMLRHPELFARQTELGIQLLGRGVLAPRDRELAILRIVWLCRAPYGWGEHVHVAKSIGIASIEIERITQGSQAPGWRRHDGAILKAAEELHAAAMISDTTWAILAERLDDRQLIELPIVIGQYQTVAYYQNSLRLRLHDGNAGLTAR</sequence>
<protein>
    <submittedName>
        <fullName evidence="2">Carboxymuconolactone decarboxylase family protein</fullName>
    </submittedName>
</protein>
<dbReference type="AlphaFoldDB" id="A0A6M2BS80"/>
<dbReference type="SUPFAM" id="SSF69118">
    <property type="entry name" value="AhpD-like"/>
    <property type="match status" value="1"/>
</dbReference>
<proteinExistence type="predicted"/>
<dbReference type="RefSeq" id="WP_166255155.1">
    <property type="nucleotide sequence ID" value="NZ_JAAMOW010000004.1"/>
</dbReference>
<evidence type="ECO:0000313" key="3">
    <source>
        <dbReference type="Proteomes" id="UP000472676"/>
    </source>
</evidence>
<evidence type="ECO:0000259" key="1">
    <source>
        <dbReference type="Pfam" id="PF02627"/>
    </source>
</evidence>
<dbReference type="Gene3D" id="1.20.1290.10">
    <property type="entry name" value="AhpD-like"/>
    <property type="match status" value="1"/>
</dbReference>